<keyword evidence="2" id="KW-0732">Signal</keyword>
<reference evidence="3 4" key="1">
    <citation type="submission" date="2020-08" db="EMBL/GenBank/DDBJ databases">
        <title>Genome sequence of Sphingomonas rhizophila KACC 19189T.</title>
        <authorList>
            <person name="Hyun D.-W."/>
            <person name="Bae J.-W."/>
        </authorList>
    </citation>
    <scope>NUCLEOTIDE SEQUENCE [LARGE SCALE GENOMIC DNA]</scope>
    <source>
        <strain evidence="3 4">KACC 19189</strain>
    </source>
</reference>
<keyword evidence="4" id="KW-1185">Reference proteome</keyword>
<dbReference type="KEGG" id="srhi:H9L12_11325"/>
<accession>A0A7G9SAE2</accession>
<evidence type="ECO:0000313" key="4">
    <source>
        <dbReference type="Proteomes" id="UP000515955"/>
    </source>
</evidence>
<name>A0A7G9SAE2_9SPHN</name>
<feature type="region of interest" description="Disordered" evidence="1">
    <location>
        <begin position="37"/>
        <end position="126"/>
    </location>
</feature>
<sequence>MVDAPMTYSNKLRPGMTAMAAVLALSATPAFAQEVTPAPATQSVTETAPTEQAAPAPVTSTPETTVTTTTTTVEPAETATAADPLAPAAATPVAERSTTRTTRTSRTARPSAPVAARSTAAPVATSSTSPVAAAPVADPVDAAPVIEPPLAAEPAPIPPATSEVVVNDDILPIAGAASLGLLALGGAAFALRRRKRDVVGQYDANPTYDEPRMARAEPAVVREPMPAAAAAAAGASAFNWGDKSSATTVREPAPGAPGSHIAAAKRGPTPENPFLSLKKRLKRASFFEQRDRLVAQGKAKPLPLAAGLPERMASAARHVRDTVNRPMVAPRELSFNRRYQPA</sequence>
<proteinExistence type="predicted"/>
<evidence type="ECO:0000313" key="3">
    <source>
        <dbReference type="EMBL" id="QNN64817.1"/>
    </source>
</evidence>
<dbReference type="RefSeq" id="WP_187541816.1">
    <property type="nucleotide sequence ID" value="NZ_CP060717.1"/>
</dbReference>
<gene>
    <name evidence="3" type="ORF">H9L12_11325</name>
</gene>
<dbReference type="EMBL" id="CP060717">
    <property type="protein sequence ID" value="QNN64817.1"/>
    <property type="molecule type" value="Genomic_DNA"/>
</dbReference>
<dbReference type="Proteomes" id="UP000515955">
    <property type="component" value="Chromosome"/>
</dbReference>
<evidence type="ECO:0008006" key="5">
    <source>
        <dbReference type="Google" id="ProtNLM"/>
    </source>
</evidence>
<feature type="signal peptide" evidence="2">
    <location>
        <begin position="1"/>
        <end position="32"/>
    </location>
</feature>
<dbReference type="AlphaFoldDB" id="A0A7G9SAE2"/>
<protein>
    <recommendedName>
        <fullName evidence="5">LPXTG cell wall anchor domain-containing protein</fullName>
    </recommendedName>
</protein>
<evidence type="ECO:0000256" key="2">
    <source>
        <dbReference type="SAM" id="SignalP"/>
    </source>
</evidence>
<feature type="chain" id="PRO_5028892204" description="LPXTG cell wall anchor domain-containing protein" evidence="2">
    <location>
        <begin position="33"/>
        <end position="342"/>
    </location>
</feature>
<feature type="compositionally biased region" description="Low complexity" evidence="1">
    <location>
        <begin position="44"/>
        <end position="126"/>
    </location>
</feature>
<evidence type="ECO:0000256" key="1">
    <source>
        <dbReference type="SAM" id="MobiDB-lite"/>
    </source>
</evidence>
<organism evidence="3 4">
    <name type="scientific">Sphingomonas rhizophila</name>
    <dbReference type="NCBI Taxonomy" id="2071607"/>
    <lineage>
        <taxon>Bacteria</taxon>
        <taxon>Pseudomonadati</taxon>
        <taxon>Pseudomonadota</taxon>
        <taxon>Alphaproteobacteria</taxon>
        <taxon>Sphingomonadales</taxon>
        <taxon>Sphingomonadaceae</taxon>
        <taxon>Sphingomonas</taxon>
    </lineage>
</organism>
<feature type="region of interest" description="Disordered" evidence="1">
    <location>
        <begin position="245"/>
        <end position="272"/>
    </location>
</feature>